<name>A0A514EHT0_9XANT</name>
<proteinExistence type="predicted"/>
<dbReference type="GO" id="GO:0003723">
    <property type="term" value="F:RNA binding"/>
    <property type="evidence" value="ECO:0007669"/>
    <property type="project" value="InterPro"/>
</dbReference>
<evidence type="ECO:0000256" key="1">
    <source>
        <dbReference type="SAM" id="MobiDB-lite"/>
    </source>
</evidence>
<dbReference type="Pfam" id="PF08845">
    <property type="entry name" value="SymE_toxin"/>
    <property type="match status" value="1"/>
</dbReference>
<gene>
    <name evidence="3" type="ORF">E4A48_19655</name>
</gene>
<evidence type="ECO:0000313" key="4">
    <source>
        <dbReference type="Proteomes" id="UP000319349"/>
    </source>
</evidence>
<feature type="region of interest" description="Disordered" evidence="1">
    <location>
        <begin position="1"/>
        <end position="20"/>
    </location>
</feature>
<dbReference type="EMBL" id="CP038228">
    <property type="protein sequence ID" value="QDI05587.1"/>
    <property type="molecule type" value="Genomic_DNA"/>
</dbReference>
<evidence type="ECO:0000313" key="3">
    <source>
        <dbReference type="EMBL" id="QDI05587.1"/>
    </source>
</evidence>
<dbReference type="Proteomes" id="UP000319349">
    <property type="component" value="Chromosome"/>
</dbReference>
<accession>A0A514EHT0</accession>
<dbReference type="GO" id="GO:0016788">
    <property type="term" value="F:hydrolase activity, acting on ester bonds"/>
    <property type="evidence" value="ECO:0007669"/>
    <property type="project" value="InterPro"/>
</dbReference>
<dbReference type="AlphaFoldDB" id="A0A514EHT0"/>
<sequence>MEDIMSGSAAARLKTKSPRRAAKAPPCWLKLESPDPLDAIAAEPLPGASAPPLCPDADKVAAPRRSIPRRPTQCTIGYRYYDVDFNSMRVGRQVPSLRLHGLWLEGLGFAVGGKVRITMANGALLITAVPVAPLAAKTRHGSRSAP</sequence>
<dbReference type="RefSeq" id="WP_142743018.1">
    <property type="nucleotide sequence ID" value="NZ_CP038228.1"/>
</dbReference>
<dbReference type="GO" id="GO:0005737">
    <property type="term" value="C:cytoplasm"/>
    <property type="evidence" value="ECO:0007669"/>
    <property type="project" value="InterPro"/>
</dbReference>
<organism evidence="3 4">
    <name type="scientific">Xanthomonas cerealis pv. cerealis</name>
    <dbReference type="NCBI Taxonomy" id="152263"/>
    <lineage>
        <taxon>Bacteria</taxon>
        <taxon>Pseudomonadati</taxon>
        <taxon>Pseudomonadota</taxon>
        <taxon>Gammaproteobacteria</taxon>
        <taxon>Lysobacterales</taxon>
        <taxon>Lysobacteraceae</taxon>
        <taxon>Xanthomonas</taxon>
        <taxon>Xanthomonas translucens group</taxon>
        <taxon>Xanthomonas cerealis</taxon>
    </lineage>
</organism>
<dbReference type="InterPro" id="IPR014944">
    <property type="entry name" value="Toxin_SymE-like"/>
</dbReference>
<feature type="domain" description="Toxin SymE-like" evidence="2">
    <location>
        <begin position="71"/>
        <end position="128"/>
    </location>
</feature>
<reference evidence="3 4" key="1">
    <citation type="submission" date="2019-03" db="EMBL/GenBank/DDBJ databases">
        <title>Tal1 in Xanthomonas translucens pv. cerealis Contributes to Virulence in Bacterial Leaf Streak of Wheat.</title>
        <authorList>
            <person name="Shah S.M.A."/>
            <person name="Haq F."/>
            <person name="Ma W."/>
            <person name="Xu X."/>
            <person name="Wang S."/>
            <person name="Xu Z."/>
            <person name="Zou L."/>
            <person name="Zhu B."/>
            <person name="Chen G."/>
        </authorList>
    </citation>
    <scope>NUCLEOTIDE SEQUENCE [LARGE SCALE GENOMIC DNA]</scope>
    <source>
        <strain evidence="3 4">01</strain>
    </source>
</reference>
<evidence type="ECO:0000259" key="2">
    <source>
        <dbReference type="Pfam" id="PF08845"/>
    </source>
</evidence>
<dbReference type="GO" id="GO:0016070">
    <property type="term" value="P:RNA metabolic process"/>
    <property type="evidence" value="ECO:0007669"/>
    <property type="project" value="InterPro"/>
</dbReference>
<keyword evidence="4" id="KW-1185">Reference proteome</keyword>
<protein>
    <submittedName>
        <fullName evidence="3">Type I toxin-antitoxin system SymE family toxin</fullName>
    </submittedName>
</protein>